<keyword evidence="6" id="KW-1185">Reference proteome</keyword>
<dbReference type="Proteomes" id="UP000612055">
    <property type="component" value="Unassembled WGS sequence"/>
</dbReference>
<organism evidence="5 6">
    <name type="scientific">Edaphochlamys debaryana</name>
    <dbReference type="NCBI Taxonomy" id="47281"/>
    <lineage>
        <taxon>Eukaryota</taxon>
        <taxon>Viridiplantae</taxon>
        <taxon>Chlorophyta</taxon>
        <taxon>core chlorophytes</taxon>
        <taxon>Chlorophyceae</taxon>
        <taxon>CS clade</taxon>
        <taxon>Chlamydomonadales</taxon>
        <taxon>Chlamydomonadales incertae sedis</taxon>
        <taxon>Edaphochlamys</taxon>
    </lineage>
</organism>
<comment type="caution">
    <text evidence="2">Lacks conserved residue(s) required for the propagation of feature annotation.</text>
</comment>
<dbReference type="AlphaFoldDB" id="A0A835XWW4"/>
<evidence type="ECO:0000313" key="6">
    <source>
        <dbReference type="Proteomes" id="UP000612055"/>
    </source>
</evidence>
<keyword evidence="2" id="KW-0378">Hydrolase</keyword>
<dbReference type="PANTHER" id="PTHR12406">
    <property type="entry name" value="CALCIUM-INDEPENDENT PHOSPHOLIPASE A2 IPLA2 -RELATED"/>
    <property type="match status" value="1"/>
</dbReference>
<protein>
    <recommendedName>
        <fullName evidence="4">PNPLA domain-containing protein</fullName>
    </recommendedName>
</protein>
<feature type="domain" description="PNPLA" evidence="4">
    <location>
        <begin position="72"/>
        <end position="240"/>
    </location>
</feature>
<evidence type="ECO:0000256" key="3">
    <source>
        <dbReference type="SAM" id="MobiDB-lite"/>
    </source>
</evidence>
<gene>
    <name evidence="5" type="ORF">HYH03_010054</name>
</gene>
<dbReference type="GO" id="GO:0004806">
    <property type="term" value="F:triacylglycerol lipase activity"/>
    <property type="evidence" value="ECO:0007669"/>
    <property type="project" value="TreeGrafter"/>
</dbReference>
<name>A0A835XWW4_9CHLO</name>
<comment type="caution">
    <text evidence="5">The sequence shown here is derived from an EMBL/GenBank/DDBJ whole genome shotgun (WGS) entry which is preliminary data.</text>
</comment>
<dbReference type="EMBL" id="JAEHOE010000051">
    <property type="protein sequence ID" value="KAG2491686.1"/>
    <property type="molecule type" value="Genomic_DNA"/>
</dbReference>
<keyword evidence="1 2" id="KW-0443">Lipid metabolism</keyword>
<dbReference type="PROSITE" id="PS51635">
    <property type="entry name" value="PNPLA"/>
    <property type="match status" value="1"/>
</dbReference>
<dbReference type="InterPro" id="IPR002641">
    <property type="entry name" value="PNPLA_dom"/>
</dbReference>
<dbReference type="SUPFAM" id="SSF52151">
    <property type="entry name" value="FabD/lysophospholipase-like"/>
    <property type="match status" value="1"/>
</dbReference>
<feature type="region of interest" description="Disordered" evidence="3">
    <location>
        <begin position="41"/>
        <end position="60"/>
    </location>
</feature>
<feature type="active site" description="Proton acceptor" evidence="2">
    <location>
        <position position="224"/>
    </location>
</feature>
<evidence type="ECO:0000259" key="4">
    <source>
        <dbReference type="PROSITE" id="PS51635"/>
    </source>
</evidence>
<dbReference type="GO" id="GO:0019433">
    <property type="term" value="P:triglyceride catabolic process"/>
    <property type="evidence" value="ECO:0007669"/>
    <property type="project" value="TreeGrafter"/>
</dbReference>
<dbReference type="GO" id="GO:0005811">
    <property type="term" value="C:lipid droplet"/>
    <property type="evidence" value="ECO:0007669"/>
    <property type="project" value="TreeGrafter"/>
</dbReference>
<dbReference type="OrthoDB" id="197155at2759"/>
<dbReference type="GO" id="GO:0016020">
    <property type="term" value="C:membrane"/>
    <property type="evidence" value="ECO:0007669"/>
    <property type="project" value="TreeGrafter"/>
</dbReference>
<reference evidence="5" key="1">
    <citation type="journal article" date="2020" name="bioRxiv">
        <title>Comparative genomics of Chlamydomonas.</title>
        <authorList>
            <person name="Craig R.J."/>
            <person name="Hasan A.R."/>
            <person name="Ness R.W."/>
            <person name="Keightley P.D."/>
        </authorList>
    </citation>
    <scope>NUCLEOTIDE SEQUENCE</scope>
    <source>
        <strain evidence="5">CCAP 11/70</strain>
    </source>
</reference>
<keyword evidence="2" id="KW-0442">Lipid degradation</keyword>
<accession>A0A835XWW4</accession>
<dbReference type="InterPro" id="IPR016035">
    <property type="entry name" value="Acyl_Trfase/lysoPLipase"/>
</dbReference>
<sequence length="367" mass="37755">MALLRRWLSAFGGGGEGGLQALAAAGVGSAPVAACPSVWRQQAQAHERQPGPSSGGIAQAARTEAGTGKLHIVWPGSGTCFFWQAGVMARLSERYRLASLPAVGSSGGGLVALLGACEVPPGEAVRLAFRLAREAGVYERPWGLAGVWRGLVHRWLSELLPADAAARCAHVSLVVTQVPSLQPLKLSGWRCRNDLLTAALASAHIPFLLDGSFATSCRGQAVLDGSFHYGWLGRPHSLVPPQGPSLVFDPRHDPHLAAALRARGPGAALRSLDDAGARALVAMGRDYAERLAESGVLRGCGLEEHARHPPRLDLDLDLGLGLGLPSGGARSALPGSGGGVCGAGSGLLPSSSMSLGASSAPLRHARA</sequence>
<dbReference type="PANTHER" id="PTHR12406:SF45">
    <property type="entry name" value="PATATIN"/>
    <property type="match status" value="1"/>
</dbReference>
<evidence type="ECO:0000256" key="2">
    <source>
        <dbReference type="PROSITE-ProRule" id="PRU01161"/>
    </source>
</evidence>
<evidence type="ECO:0000256" key="1">
    <source>
        <dbReference type="ARBA" id="ARBA00023098"/>
    </source>
</evidence>
<evidence type="ECO:0000313" key="5">
    <source>
        <dbReference type="EMBL" id="KAG2491686.1"/>
    </source>
</evidence>
<dbReference type="GO" id="GO:0005737">
    <property type="term" value="C:cytoplasm"/>
    <property type="evidence" value="ECO:0007669"/>
    <property type="project" value="TreeGrafter"/>
</dbReference>
<proteinExistence type="predicted"/>
<feature type="active site" description="Nucleophile" evidence="2">
    <location>
        <position position="106"/>
    </location>
</feature>
<dbReference type="GO" id="GO:0055088">
    <property type="term" value="P:lipid homeostasis"/>
    <property type="evidence" value="ECO:0007669"/>
    <property type="project" value="TreeGrafter"/>
</dbReference>
<dbReference type="InterPro" id="IPR033562">
    <property type="entry name" value="PLPL"/>
</dbReference>
<feature type="short sequence motif" description="GXSXG" evidence="2">
    <location>
        <begin position="104"/>
        <end position="108"/>
    </location>
</feature>